<keyword evidence="1" id="KW-0132">Cell division</keyword>
<dbReference type="InterPro" id="IPR013763">
    <property type="entry name" value="Cyclin-like_dom"/>
</dbReference>
<evidence type="ECO:0000256" key="2">
    <source>
        <dbReference type="ARBA" id="ARBA00023127"/>
    </source>
</evidence>
<keyword evidence="2 4" id="KW-0195">Cyclin</keyword>
<dbReference type="InterPro" id="IPR039361">
    <property type="entry name" value="Cyclin"/>
</dbReference>
<evidence type="ECO:0000259" key="6">
    <source>
        <dbReference type="SMART" id="SM00385"/>
    </source>
</evidence>
<evidence type="ECO:0000256" key="5">
    <source>
        <dbReference type="SAM" id="MobiDB-lite"/>
    </source>
</evidence>
<dbReference type="InterPro" id="IPR036915">
    <property type="entry name" value="Cyclin-like_sf"/>
</dbReference>
<dbReference type="Pfam" id="PF02984">
    <property type="entry name" value="Cyclin_C"/>
    <property type="match status" value="1"/>
</dbReference>
<gene>
    <name evidence="9" type="primary">ccnd3</name>
</gene>
<evidence type="ECO:0000259" key="7">
    <source>
        <dbReference type="SMART" id="SM01332"/>
    </source>
</evidence>
<feature type="domain" description="Cyclin C-terminal" evidence="7">
    <location>
        <begin position="169"/>
        <end position="297"/>
    </location>
</feature>
<dbReference type="SUPFAM" id="SSF47954">
    <property type="entry name" value="Cyclin-like"/>
    <property type="match status" value="2"/>
</dbReference>
<dbReference type="FunFam" id="1.10.472.10:FF:000003">
    <property type="entry name" value="G1/S-specific cyclin-D2"/>
    <property type="match status" value="1"/>
</dbReference>
<evidence type="ECO:0000313" key="8">
    <source>
        <dbReference type="Proteomes" id="UP000504632"/>
    </source>
</evidence>
<protein>
    <submittedName>
        <fullName evidence="9">G1/S-specific cyclin-D3</fullName>
    </submittedName>
</protein>
<dbReference type="CTD" id="896"/>
<dbReference type="OrthoDB" id="306099at2759"/>
<dbReference type="AlphaFoldDB" id="A0A6J2VR42"/>
<dbReference type="PANTHER" id="PTHR10177">
    <property type="entry name" value="CYCLINS"/>
    <property type="match status" value="1"/>
</dbReference>
<dbReference type="SMART" id="SM00385">
    <property type="entry name" value="CYCLIN"/>
    <property type="match status" value="1"/>
</dbReference>
<name>A0A6J2VR42_CHACN</name>
<dbReference type="InterPro" id="IPR006671">
    <property type="entry name" value="Cyclin_N"/>
</dbReference>
<evidence type="ECO:0000256" key="1">
    <source>
        <dbReference type="ARBA" id="ARBA00022618"/>
    </source>
</evidence>
<dbReference type="SMART" id="SM01332">
    <property type="entry name" value="Cyclin_C"/>
    <property type="match status" value="1"/>
</dbReference>
<dbReference type="Pfam" id="PF00134">
    <property type="entry name" value="Cyclin_N"/>
    <property type="match status" value="1"/>
</dbReference>
<dbReference type="Proteomes" id="UP000504632">
    <property type="component" value="Chromosome 6"/>
</dbReference>
<accession>A0A6J2VR42</accession>
<organism evidence="8 9">
    <name type="scientific">Chanos chanos</name>
    <name type="common">Milkfish</name>
    <name type="synonym">Mugil chanos</name>
    <dbReference type="NCBI Taxonomy" id="29144"/>
    <lineage>
        <taxon>Eukaryota</taxon>
        <taxon>Metazoa</taxon>
        <taxon>Chordata</taxon>
        <taxon>Craniata</taxon>
        <taxon>Vertebrata</taxon>
        <taxon>Euteleostomi</taxon>
        <taxon>Actinopterygii</taxon>
        <taxon>Neopterygii</taxon>
        <taxon>Teleostei</taxon>
        <taxon>Ostariophysi</taxon>
        <taxon>Gonorynchiformes</taxon>
        <taxon>Chanidae</taxon>
        <taxon>Chanos</taxon>
    </lineage>
</organism>
<evidence type="ECO:0000256" key="3">
    <source>
        <dbReference type="ARBA" id="ARBA00023306"/>
    </source>
</evidence>
<dbReference type="GeneID" id="115815393"/>
<dbReference type="Gene3D" id="1.10.472.10">
    <property type="entry name" value="Cyclin-like"/>
    <property type="match status" value="2"/>
</dbReference>
<dbReference type="InterPro" id="IPR004367">
    <property type="entry name" value="Cyclin_C-dom"/>
</dbReference>
<dbReference type="InterPro" id="IPR048258">
    <property type="entry name" value="Cyclins_cyclin-box"/>
</dbReference>
<dbReference type="InParanoid" id="A0A6J2VR42"/>
<sequence length="344" mass="38995">MELTCYEDEIHKSASQNPSDHVSPKYIRAFCDPALIHDCRTLQNLLNLEKNNLASRSYFGTVQTDIQPYMRRILAVWMLQVCEEQRCEQEVFPLAIHYLDRYMSRYPIDRGSLQLLGTVCMFLASKLRETVPLSASKLCIYTDHAFSLSQLLQWEMFVVSRLDWDLAPVLPSDFLEPILQNLPIIPQNLGVLRRHTHSFIALAATEYRLSLFLPSSIACSCVAAAIKRLRLLEEALSADSFFQPMANLLATDLKSLCSCFRQLELVLELNLPSSQTTTEEACQSGKPEPEMSNTPTEIQDVRLSPLEKISPGISEVQTEEWKMSLENVPPALLNVLDRDARADA</sequence>
<dbReference type="GO" id="GO:0051301">
    <property type="term" value="P:cell division"/>
    <property type="evidence" value="ECO:0007669"/>
    <property type="project" value="UniProtKB-KW"/>
</dbReference>
<comment type="similarity">
    <text evidence="4">Belongs to the cyclin family.</text>
</comment>
<keyword evidence="3" id="KW-0131">Cell cycle</keyword>
<evidence type="ECO:0000256" key="4">
    <source>
        <dbReference type="RuleBase" id="RU000383"/>
    </source>
</evidence>
<reference evidence="9" key="1">
    <citation type="submission" date="2025-08" db="UniProtKB">
        <authorList>
            <consortium name="RefSeq"/>
        </authorList>
    </citation>
    <scope>IDENTIFICATION</scope>
</reference>
<feature type="domain" description="Cyclin-like" evidence="6">
    <location>
        <begin position="76"/>
        <end position="160"/>
    </location>
</feature>
<feature type="region of interest" description="Disordered" evidence="5">
    <location>
        <begin position="276"/>
        <end position="301"/>
    </location>
</feature>
<evidence type="ECO:0000313" key="9">
    <source>
        <dbReference type="RefSeq" id="XP_030634209.1"/>
    </source>
</evidence>
<dbReference type="PROSITE" id="PS00292">
    <property type="entry name" value="CYCLINS"/>
    <property type="match status" value="1"/>
</dbReference>
<dbReference type="RefSeq" id="XP_030634209.1">
    <property type="nucleotide sequence ID" value="XM_030778349.1"/>
</dbReference>
<dbReference type="CDD" id="cd20516">
    <property type="entry name" value="CYCLIN_CCND_rpt2"/>
    <property type="match status" value="1"/>
</dbReference>
<keyword evidence="8" id="KW-1185">Reference proteome</keyword>
<proteinExistence type="inferred from homology"/>